<proteinExistence type="predicted"/>
<feature type="transmembrane region" description="Helical" evidence="2">
    <location>
        <begin position="142"/>
        <end position="160"/>
    </location>
</feature>
<dbReference type="Proteomes" id="UP000215896">
    <property type="component" value="Unassembled WGS sequence"/>
</dbReference>
<dbReference type="EMBL" id="NMVO01000015">
    <property type="protein sequence ID" value="OYO11649.1"/>
    <property type="molecule type" value="Genomic_DNA"/>
</dbReference>
<keyword evidence="2" id="KW-0472">Membrane</keyword>
<evidence type="ECO:0000313" key="3">
    <source>
        <dbReference type="EMBL" id="OYO11649.1"/>
    </source>
</evidence>
<keyword evidence="2" id="KW-1133">Transmembrane helix</keyword>
<feature type="transmembrane region" description="Helical" evidence="2">
    <location>
        <begin position="75"/>
        <end position="95"/>
    </location>
</feature>
<gene>
    <name evidence="3" type="ORF">CGZ94_14605</name>
</gene>
<evidence type="ECO:0000313" key="4">
    <source>
        <dbReference type="Proteomes" id="UP000215896"/>
    </source>
</evidence>
<keyword evidence="2" id="KW-0812">Transmembrane</keyword>
<evidence type="ECO:0000256" key="2">
    <source>
        <dbReference type="SAM" id="Phobius"/>
    </source>
</evidence>
<evidence type="ECO:0000256" key="1">
    <source>
        <dbReference type="SAM" id="MobiDB-lite"/>
    </source>
</evidence>
<feature type="transmembrane region" description="Helical" evidence="2">
    <location>
        <begin position="47"/>
        <end position="68"/>
    </location>
</feature>
<protein>
    <recommendedName>
        <fullName evidence="5">DUF1345 domain-containing protein</fullName>
    </recommendedName>
</protein>
<dbReference type="OrthoDB" id="3734015at2"/>
<comment type="caution">
    <text evidence="3">The sequence shown here is derived from an EMBL/GenBank/DDBJ whole genome shotgun (WGS) entry which is preliminary data.</text>
</comment>
<name>A0A255G6V7_9ACTN</name>
<keyword evidence="4" id="KW-1185">Reference proteome</keyword>
<feature type="transmembrane region" description="Helical" evidence="2">
    <location>
        <begin position="167"/>
        <end position="190"/>
    </location>
</feature>
<accession>A0A255G6V7</accession>
<evidence type="ECO:0008006" key="5">
    <source>
        <dbReference type="Google" id="ProtNLM"/>
    </source>
</evidence>
<sequence length="271" mass="29696">MCSSPRPGCSHHPTEPSRMQDWPMNAMSAPIRPQPRSRWLLSEQRRAYLAMFIILIPAGAGCLALAFTNRQLLRYSWLVGLVVSWAMYTVVHSLLTMRTFGGLSGAALGAAVTADPKAQPEKEPRRRGLLHRLRNDDSGPAWSIQISLFALVGLVVMVFIPQLRASIPLLALGLVMVAGAWANIAIMYAVHYARFDLLHGGFEFPGDRDSEREFTDYLYLSLAVQATFGTTDTAITSSAARRAVMTQGILAFVFNSVLVAMIVSLMLGSAQ</sequence>
<dbReference type="Pfam" id="PF07077">
    <property type="entry name" value="DUF1345"/>
    <property type="match status" value="1"/>
</dbReference>
<feature type="transmembrane region" description="Helical" evidence="2">
    <location>
        <begin position="249"/>
        <end position="270"/>
    </location>
</feature>
<organism evidence="3 4">
    <name type="scientific">Enemella evansiae</name>
    <dbReference type="NCBI Taxonomy" id="2016499"/>
    <lineage>
        <taxon>Bacteria</taxon>
        <taxon>Bacillati</taxon>
        <taxon>Actinomycetota</taxon>
        <taxon>Actinomycetes</taxon>
        <taxon>Propionibacteriales</taxon>
        <taxon>Propionibacteriaceae</taxon>
        <taxon>Enemella</taxon>
    </lineage>
</organism>
<dbReference type="InterPro" id="IPR009781">
    <property type="entry name" value="DUF1345"/>
</dbReference>
<feature type="region of interest" description="Disordered" evidence="1">
    <location>
        <begin position="1"/>
        <end position="26"/>
    </location>
</feature>
<reference evidence="3 4" key="1">
    <citation type="submission" date="2017-07" db="EMBL/GenBank/DDBJ databases">
        <title>Draft whole genome sequences of clinical Proprionibacteriaceae strains.</title>
        <authorList>
            <person name="Bernier A.-M."/>
            <person name="Bernard K."/>
            <person name="Domingo M.-C."/>
        </authorList>
    </citation>
    <scope>NUCLEOTIDE SEQUENCE [LARGE SCALE GENOMIC DNA]</scope>
    <source>
        <strain evidence="3 4">NML 030167</strain>
    </source>
</reference>
<dbReference type="AlphaFoldDB" id="A0A255G6V7"/>